<organism evidence="1">
    <name type="scientific">Anopheles darlingi</name>
    <name type="common">Mosquito</name>
    <dbReference type="NCBI Taxonomy" id="43151"/>
    <lineage>
        <taxon>Eukaryota</taxon>
        <taxon>Metazoa</taxon>
        <taxon>Ecdysozoa</taxon>
        <taxon>Arthropoda</taxon>
        <taxon>Hexapoda</taxon>
        <taxon>Insecta</taxon>
        <taxon>Pterygota</taxon>
        <taxon>Neoptera</taxon>
        <taxon>Endopterygota</taxon>
        <taxon>Diptera</taxon>
        <taxon>Nematocera</taxon>
        <taxon>Culicoidea</taxon>
        <taxon>Culicidae</taxon>
        <taxon>Anophelinae</taxon>
        <taxon>Anopheles</taxon>
    </lineage>
</organism>
<sequence>MFWLRIQNMFLLEITETSCMQPPLTWMQMSLMVTHVAAKNWSYLLGSAIHYPQKIGGVDGRLWDSF</sequence>
<proteinExistence type="predicted"/>
<reference evidence="1" key="1">
    <citation type="submission" date="2018-01" db="EMBL/GenBank/DDBJ databases">
        <title>An insight into the sialome of Amazonian anophelines.</title>
        <authorList>
            <person name="Ribeiro J.M."/>
            <person name="Scarpassa V."/>
            <person name="Calvo E."/>
        </authorList>
    </citation>
    <scope>NUCLEOTIDE SEQUENCE</scope>
</reference>
<evidence type="ECO:0000313" key="1">
    <source>
        <dbReference type="EMBL" id="MBW75210.1"/>
    </source>
</evidence>
<accession>A0A2M4DC87</accession>
<protein>
    <submittedName>
        <fullName evidence="1">Putative secreted protein</fullName>
    </submittedName>
</protein>
<dbReference type="AlphaFoldDB" id="A0A2M4DC87"/>
<name>A0A2M4DC87_ANODA</name>
<dbReference type="EMBL" id="GGFL01011032">
    <property type="protein sequence ID" value="MBW75210.1"/>
    <property type="molecule type" value="Transcribed_RNA"/>
</dbReference>